<name>A0A9P8TWF6_9HYPO</name>
<organism evidence="1 2">
    <name type="scientific">Trichoderma cornu-damae</name>
    <dbReference type="NCBI Taxonomy" id="654480"/>
    <lineage>
        <taxon>Eukaryota</taxon>
        <taxon>Fungi</taxon>
        <taxon>Dikarya</taxon>
        <taxon>Ascomycota</taxon>
        <taxon>Pezizomycotina</taxon>
        <taxon>Sordariomycetes</taxon>
        <taxon>Hypocreomycetidae</taxon>
        <taxon>Hypocreales</taxon>
        <taxon>Hypocreaceae</taxon>
        <taxon>Trichoderma</taxon>
    </lineage>
</organism>
<protein>
    <recommendedName>
        <fullName evidence="3">Protein kinase domain-containing protein</fullName>
    </recommendedName>
</protein>
<dbReference type="EMBL" id="JAIWOZ010000003">
    <property type="protein sequence ID" value="KAH6607418.1"/>
    <property type="molecule type" value="Genomic_DNA"/>
</dbReference>
<evidence type="ECO:0008006" key="3">
    <source>
        <dbReference type="Google" id="ProtNLM"/>
    </source>
</evidence>
<sequence length="289" mass="33248">MPLPPLDRYTAERYRLRTMSKPFLNNDLMQGPARFRGYDFKNPRLRRCVFDPDSVVFESRIGGGDDGFVWKVRFGDEGPFVLKIFWDQVPPRESGAYYPMQRECQNAAVIQMLEASVTSEPVLVYQRPLGKQDAASNYAAFWEENRPSKVVWKIDRANPPPGTEFMSSTPRMTKCYGWLKLRSDLWTELPADLQPSHEDASKVKKLVTGYTGPIGVVYELVQDGENEPCVVEEVDNFLWQTGFAYTVEPRARSWKSGILIDHAEIVHTRGYGWSEDDYMNRTAEQIVKK</sequence>
<gene>
    <name evidence="1" type="ORF">Trco_003731</name>
</gene>
<evidence type="ECO:0000313" key="1">
    <source>
        <dbReference type="EMBL" id="KAH6607418.1"/>
    </source>
</evidence>
<evidence type="ECO:0000313" key="2">
    <source>
        <dbReference type="Proteomes" id="UP000827724"/>
    </source>
</evidence>
<dbReference type="AlphaFoldDB" id="A0A9P8TWF6"/>
<reference evidence="1" key="1">
    <citation type="submission" date="2021-08" db="EMBL/GenBank/DDBJ databases">
        <title>Chromosome-Level Trichoderma cornu-damae using Hi-C Data.</title>
        <authorList>
            <person name="Kim C.S."/>
        </authorList>
    </citation>
    <scope>NUCLEOTIDE SEQUENCE</scope>
    <source>
        <strain evidence="1">KA19-0412C</strain>
    </source>
</reference>
<accession>A0A9P8TWF6</accession>
<comment type="caution">
    <text evidence="1">The sequence shown here is derived from an EMBL/GenBank/DDBJ whole genome shotgun (WGS) entry which is preliminary data.</text>
</comment>
<proteinExistence type="predicted"/>
<dbReference type="Proteomes" id="UP000827724">
    <property type="component" value="Unassembled WGS sequence"/>
</dbReference>
<keyword evidence="2" id="KW-1185">Reference proteome</keyword>
<dbReference type="OrthoDB" id="4633509at2759"/>